<evidence type="ECO:0000256" key="1">
    <source>
        <dbReference type="SAM" id="Phobius"/>
    </source>
</evidence>
<organism evidence="2 3">
    <name type="scientific">Candidatus Enterococcus ferrettii</name>
    <dbReference type="NCBI Taxonomy" id="2815324"/>
    <lineage>
        <taxon>Bacteria</taxon>
        <taxon>Bacillati</taxon>
        <taxon>Bacillota</taxon>
        <taxon>Bacilli</taxon>
        <taxon>Lactobacillales</taxon>
        <taxon>Enterococcaceae</taxon>
        <taxon>Enterococcus</taxon>
    </lineage>
</organism>
<evidence type="ECO:0000313" key="3">
    <source>
        <dbReference type="Proteomes" id="UP000664357"/>
    </source>
</evidence>
<reference evidence="2 3" key="2">
    <citation type="submission" date="2024-02" db="EMBL/GenBank/DDBJ databases">
        <title>The Genome Sequence of Enterococcus sp. DIV0159.</title>
        <authorList>
            <person name="Earl A."/>
            <person name="Manson A."/>
            <person name="Gilmore M."/>
            <person name="Sanders J."/>
            <person name="Shea T."/>
            <person name="Howe W."/>
            <person name="Livny J."/>
            <person name="Cuomo C."/>
            <person name="Neafsey D."/>
            <person name="Birren B."/>
        </authorList>
    </citation>
    <scope>NUCLEOTIDE SEQUENCE [LARGE SCALE GENOMIC DNA]</scope>
    <source>
        <strain evidence="2 3">665A</strain>
    </source>
</reference>
<keyword evidence="1" id="KW-0472">Membrane</keyword>
<reference evidence="2 3" key="1">
    <citation type="submission" date="2021-03" db="EMBL/GenBank/DDBJ databases">
        <authorList>
            <person name="Gilmore M.S."/>
            <person name="Schwartzman J."/>
            <person name="Van Tyne D."/>
            <person name="Martin M."/>
            <person name="Earl A.M."/>
            <person name="Manson A.L."/>
            <person name="Straub T."/>
            <person name="Salamzade R."/>
            <person name="Saavedra J."/>
            <person name="Lebreton F."/>
            <person name="Prichula J."/>
            <person name="Schaufler K."/>
            <person name="Gaca A."/>
            <person name="Sgardioli B."/>
            <person name="Wagenaar J."/>
            <person name="Strong T."/>
        </authorList>
    </citation>
    <scope>NUCLEOTIDE SEQUENCE [LARGE SCALE GENOMIC DNA]</scope>
    <source>
        <strain evidence="2 3">665A</strain>
    </source>
</reference>
<feature type="transmembrane region" description="Helical" evidence="1">
    <location>
        <begin position="7"/>
        <end position="23"/>
    </location>
</feature>
<protein>
    <submittedName>
        <fullName evidence="2">Uncharacterized protein</fullName>
    </submittedName>
</protein>
<name>A0ABV0EWD8_9ENTE</name>
<accession>A0ABV0EWD8</accession>
<keyword evidence="3" id="KW-1185">Reference proteome</keyword>
<proteinExistence type="predicted"/>
<keyword evidence="1" id="KW-1133">Transmembrane helix</keyword>
<dbReference type="EMBL" id="JAFREL020000003">
    <property type="protein sequence ID" value="MEO1771879.1"/>
    <property type="molecule type" value="Genomic_DNA"/>
</dbReference>
<feature type="transmembrane region" description="Helical" evidence="1">
    <location>
        <begin position="29"/>
        <end position="48"/>
    </location>
</feature>
<dbReference type="Proteomes" id="UP000664357">
    <property type="component" value="Unassembled WGS sequence"/>
</dbReference>
<comment type="caution">
    <text evidence="2">The sequence shown here is derived from an EMBL/GenBank/DDBJ whole genome shotgun (WGS) entry which is preliminary data.</text>
</comment>
<evidence type="ECO:0000313" key="2">
    <source>
        <dbReference type="EMBL" id="MEO1771879.1"/>
    </source>
</evidence>
<gene>
    <name evidence="2" type="ORF">JZO67_003861</name>
</gene>
<keyword evidence="1" id="KW-0812">Transmembrane</keyword>
<sequence length="61" mass="7192">MTSFNFFKEYLGLLALTFVFFIMNSTNYLAFLPIALIELPITIVFFLLRKNRQKSNCFSDK</sequence>